<dbReference type="Proteomes" id="UP001324427">
    <property type="component" value="Unassembled WGS sequence"/>
</dbReference>
<dbReference type="EMBL" id="JAVFHQ010000065">
    <property type="protein sequence ID" value="KAK4540555.1"/>
    <property type="molecule type" value="Genomic_DNA"/>
</dbReference>
<comment type="function">
    <text evidence="6">Component of the cytosolic Fe/S protein assembly machinery. Required for maturation of extramitochondrial Fe/S proteins. May play a role in the transfer of pre-assembled Fe/S clusters to target apoproteins.</text>
</comment>
<keyword evidence="5" id="KW-0411">Iron-sulfur</keyword>
<evidence type="ECO:0000256" key="1">
    <source>
        <dbReference type="ARBA" id="ARBA00006596"/>
    </source>
</evidence>
<reference evidence="10 11" key="1">
    <citation type="submission" date="2021-11" db="EMBL/GenBank/DDBJ databases">
        <title>Black yeast isolated from Biological Soil Crust.</title>
        <authorList>
            <person name="Kurbessoian T."/>
        </authorList>
    </citation>
    <scope>NUCLEOTIDE SEQUENCE [LARGE SCALE GENOMIC DNA]</scope>
    <source>
        <strain evidence="10 11">CCFEE 5522</strain>
    </source>
</reference>
<evidence type="ECO:0000256" key="3">
    <source>
        <dbReference type="ARBA" id="ARBA00022723"/>
    </source>
</evidence>
<dbReference type="Gene3D" id="3.40.50.1780">
    <property type="match status" value="1"/>
</dbReference>
<keyword evidence="3" id="KW-0479">Metal-binding</keyword>
<name>A0AAV9J6C0_9PEZI</name>
<dbReference type="GO" id="GO:0046872">
    <property type="term" value="F:metal ion binding"/>
    <property type="evidence" value="ECO:0007669"/>
    <property type="project" value="UniProtKB-KW"/>
</dbReference>
<dbReference type="FunFam" id="3.40.50.1780:FF:000004">
    <property type="entry name" value="Cytosolic Fe-S cluster assembly factor nar1"/>
    <property type="match status" value="1"/>
</dbReference>
<evidence type="ECO:0000256" key="2">
    <source>
        <dbReference type="ARBA" id="ARBA00022485"/>
    </source>
</evidence>
<sequence length="611" mass="65476">MSAILSADDLNDFINPGIACIKPVETLPQQQPELNLNPYEVTTEEKVSAGTAPPAQISLTDCLACSGCVTSAEAVLVSLQSHSEVLDSLDRFTELRSPWSQEGATSGVVEGSNGGTPQQKIFVASVSPQTRASLAATYNVSEREAGYMISQLLSGPYGLRSGGAQGSGFQWIVDTNVMREVALVAAAEEAQQAINAPNGDLKRPVLTSACPGWICYAEKTHPHILPHLSKLKSPQALTGTLIKSVLAKKLGVPPELVWHMAVMPCFDKKLEASRRELTSHTWHGQDGDAVRDVDCVITARELLMLAESRNISFPCLPRTPLSKQYAPAFPDPTINRFLFGRNRGQKRKREAADDEIGTSGGYLYHVLKTRQAQTPGSTIRIQRGRNADVSEYTVVSADGEPLLRAARYYGFRNIQNLVRRLKPAKASRMPGAARKPGGARKPNGGGAGGNEGEYAYVEVMACPGGCTNGGGQIKVGDVATLRQVGGTGIENGSVEQEMLPAQRDWLARVDEAYWSAESDDLDNAFEDGDVGLGDAQPGDHNAGSEADTVDGIDRRRVKRLTEHWSSVTGVEVEKLVSTTYRAVESDVGKSKGESSEMEKVSALAVAAGGGW</sequence>
<dbReference type="GO" id="GO:0051539">
    <property type="term" value="F:4 iron, 4 sulfur cluster binding"/>
    <property type="evidence" value="ECO:0007669"/>
    <property type="project" value="UniProtKB-KW"/>
</dbReference>
<evidence type="ECO:0000313" key="10">
    <source>
        <dbReference type="EMBL" id="KAK4540555.1"/>
    </source>
</evidence>
<accession>A0AAV9J6C0</accession>
<feature type="domain" description="Iron hydrogenase large subunit C-terminal" evidence="9">
    <location>
        <begin position="121"/>
        <end position="470"/>
    </location>
</feature>
<keyword evidence="11" id="KW-1185">Reference proteome</keyword>
<evidence type="ECO:0000313" key="11">
    <source>
        <dbReference type="Proteomes" id="UP001324427"/>
    </source>
</evidence>
<evidence type="ECO:0000256" key="8">
    <source>
        <dbReference type="SAM" id="MobiDB-lite"/>
    </source>
</evidence>
<proteinExistence type="inferred from homology"/>
<dbReference type="AlphaFoldDB" id="A0AAV9J6C0"/>
<dbReference type="SUPFAM" id="SSF53920">
    <property type="entry name" value="Fe-only hydrogenase"/>
    <property type="match status" value="1"/>
</dbReference>
<dbReference type="Pfam" id="PF02906">
    <property type="entry name" value="Fe_hyd_lg_C"/>
    <property type="match status" value="1"/>
</dbReference>
<evidence type="ECO:0000259" key="9">
    <source>
        <dbReference type="Pfam" id="PF02906"/>
    </source>
</evidence>
<evidence type="ECO:0000256" key="6">
    <source>
        <dbReference type="ARBA" id="ARBA00025099"/>
    </source>
</evidence>
<protein>
    <recommendedName>
        <fullName evidence="7">Nuclear architecture-related protein 1</fullName>
    </recommendedName>
</protein>
<evidence type="ECO:0000256" key="7">
    <source>
        <dbReference type="ARBA" id="ARBA00031269"/>
    </source>
</evidence>
<comment type="similarity">
    <text evidence="1">Belongs to the NARF family.</text>
</comment>
<dbReference type="InterPro" id="IPR004108">
    <property type="entry name" value="Fe_hydrogenase_lsu_C"/>
</dbReference>
<evidence type="ECO:0000256" key="5">
    <source>
        <dbReference type="ARBA" id="ARBA00023014"/>
    </source>
</evidence>
<feature type="region of interest" description="Disordered" evidence="8">
    <location>
        <begin position="422"/>
        <end position="446"/>
    </location>
</feature>
<keyword evidence="2" id="KW-0004">4Fe-4S</keyword>
<organism evidence="10 11">
    <name type="scientific">Oleoguttula mirabilis</name>
    <dbReference type="NCBI Taxonomy" id="1507867"/>
    <lineage>
        <taxon>Eukaryota</taxon>
        <taxon>Fungi</taxon>
        <taxon>Dikarya</taxon>
        <taxon>Ascomycota</taxon>
        <taxon>Pezizomycotina</taxon>
        <taxon>Dothideomycetes</taxon>
        <taxon>Dothideomycetidae</taxon>
        <taxon>Mycosphaerellales</taxon>
        <taxon>Teratosphaeriaceae</taxon>
        <taxon>Oleoguttula</taxon>
    </lineage>
</organism>
<evidence type="ECO:0000256" key="4">
    <source>
        <dbReference type="ARBA" id="ARBA00023004"/>
    </source>
</evidence>
<gene>
    <name evidence="10" type="ORF">LTR36_009085</name>
</gene>
<comment type="caution">
    <text evidence="10">The sequence shown here is derived from an EMBL/GenBank/DDBJ whole genome shotgun (WGS) entry which is preliminary data.</text>
</comment>
<dbReference type="InterPro" id="IPR050340">
    <property type="entry name" value="Cytosolic_Fe-S_CAF"/>
</dbReference>
<dbReference type="PANTHER" id="PTHR11615">
    <property type="entry name" value="NITRATE, FORMATE, IRON DEHYDROGENASE"/>
    <property type="match status" value="1"/>
</dbReference>
<dbReference type="InterPro" id="IPR009016">
    <property type="entry name" value="Fe_hydrogenase"/>
</dbReference>
<keyword evidence="4" id="KW-0408">Iron</keyword>
<dbReference type="Gene3D" id="3.40.950.10">
    <property type="entry name" value="Fe-only Hydrogenase (Larger Subunit), Chain L, domain 3"/>
    <property type="match status" value="1"/>
</dbReference>